<organism evidence="12 13">
    <name type="scientific">Auxenochlorella protothecoides</name>
    <name type="common">Green microalga</name>
    <name type="synonym">Chlorella protothecoides</name>
    <dbReference type="NCBI Taxonomy" id="3075"/>
    <lineage>
        <taxon>Eukaryota</taxon>
        <taxon>Viridiplantae</taxon>
        <taxon>Chlorophyta</taxon>
        <taxon>core chlorophytes</taxon>
        <taxon>Trebouxiophyceae</taxon>
        <taxon>Chlorellales</taxon>
        <taxon>Chlorellaceae</taxon>
        <taxon>Auxenochlorella</taxon>
    </lineage>
</organism>
<evidence type="ECO:0000259" key="11">
    <source>
        <dbReference type="Pfam" id="PF02777"/>
    </source>
</evidence>
<dbReference type="InterPro" id="IPR019831">
    <property type="entry name" value="Mn/Fe_SOD_N"/>
</dbReference>
<dbReference type="InterPro" id="IPR019832">
    <property type="entry name" value="Mn/Fe_SOD_C"/>
</dbReference>
<dbReference type="GO" id="GO:0004784">
    <property type="term" value="F:superoxide dismutase activity"/>
    <property type="evidence" value="ECO:0007669"/>
    <property type="project" value="UniProtKB-EC"/>
</dbReference>
<keyword evidence="7" id="KW-0560">Oxidoreductase</keyword>
<dbReference type="Pfam" id="PF00081">
    <property type="entry name" value="Sod_Fe_N"/>
    <property type="match status" value="2"/>
</dbReference>
<evidence type="ECO:0000313" key="13">
    <source>
        <dbReference type="Proteomes" id="UP000279271"/>
    </source>
</evidence>
<evidence type="ECO:0000313" key="12">
    <source>
        <dbReference type="EMBL" id="RMZ55449.1"/>
    </source>
</evidence>
<feature type="non-terminal residue" evidence="12">
    <location>
        <position position="1"/>
    </location>
</feature>
<evidence type="ECO:0000256" key="6">
    <source>
        <dbReference type="ARBA" id="ARBA00022723"/>
    </source>
</evidence>
<feature type="domain" description="Manganese/iron superoxide dismutase N-terminal" evidence="10">
    <location>
        <begin position="279"/>
        <end position="357"/>
    </location>
</feature>
<proteinExistence type="inferred from homology"/>
<dbReference type="PANTHER" id="PTHR11404:SF6">
    <property type="entry name" value="SUPEROXIDE DISMUTASE [MN], MITOCHONDRIAL"/>
    <property type="match status" value="1"/>
</dbReference>
<evidence type="ECO:0000256" key="1">
    <source>
        <dbReference type="ARBA" id="ARBA00001936"/>
    </source>
</evidence>
<dbReference type="PANTHER" id="PTHR11404">
    <property type="entry name" value="SUPEROXIDE DISMUTASE 2"/>
    <property type="match status" value="1"/>
</dbReference>
<name>A0A3M7KZW0_AUXPR</name>
<dbReference type="EC" id="1.15.1.1" evidence="5"/>
<evidence type="ECO:0000256" key="8">
    <source>
        <dbReference type="ARBA" id="ARBA00023211"/>
    </source>
</evidence>
<dbReference type="SUPFAM" id="SSF54719">
    <property type="entry name" value="Fe,Mn superoxide dismutase (SOD), C-terminal domain"/>
    <property type="match status" value="2"/>
</dbReference>
<dbReference type="GO" id="GO:0030145">
    <property type="term" value="F:manganese ion binding"/>
    <property type="evidence" value="ECO:0007669"/>
    <property type="project" value="TreeGrafter"/>
</dbReference>
<feature type="domain" description="Manganese/iron superoxide dismutase C-terminal" evidence="11">
    <location>
        <begin position="373"/>
        <end position="475"/>
    </location>
</feature>
<comment type="similarity">
    <text evidence="4">Belongs to the iron/manganese superoxide dismutase family.</text>
</comment>
<keyword evidence="6" id="KW-0479">Metal-binding</keyword>
<dbReference type="PRINTS" id="PR01703">
    <property type="entry name" value="MNSODISMTASE"/>
</dbReference>
<evidence type="ECO:0000256" key="4">
    <source>
        <dbReference type="ARBA" id="ARBA00008714"/>
    </source>
</evidence>
<dbReference type="Gene3D" id="1.10.287.990">
    <property type="entry name" value="Fe,Mn superoxide dismutase (SOD) domain"/>
    <property type="match status" value="2"/>
</dbReference>
<comment type="cofactor">
    <cofactor evidence="1">
        <name>Mn(2+)</name>
        <dbReference type="ChEBI" id="CHEBI:29035"/>
    </cofactor>
</comment>
<comment type="catalytic activity">
    <reaction evidence="9">
        <text>2 superoxide + 2 H(+) = H2O2 + O2</text>
        <dbReference type="Rhea" id="RHEA:20696"/>
        <dbReference type="ChEBI" id="CHEBI:15378"/>
        <dbReference type="ChEBI" id="CHEBI:15379"/>
        <dbReference type="ChEBI" id="CHEBI:16240"/>
        <dbReference type="ChEBI" id="CHEBI:18421"/>
        <dbReference type="EC" id="1.15.1.1"/>
    </reaction>
</comment>
<feature type="domain" description="Manganese/iron superoxide dismutase N-terminal" evidence="10">
    <location>
        <begin position="27"/>
        <end position="105"/>
    </location>
</feature>
<evidence type="ECO:0000256" key="5">
    <source>
        <dbReference type="ARBA" id="ARBA00012682"/>
    </source>
</evidence>
<dbReference type="EMBL" id="QOKY01000162">
    <property type="protein sequence ID" value="RMZ55449.1"/>
    <property type="molecule type" value="Genomic_DNA"/>
</dbReference>
<dbReference type="InterPro" id="IPR001189">
    <property type="entry name" value="Mn/Fe_SOD"/>
</dbReference>
<feature type="domain" description="Manganese/iron superoxide dismutase C-terminal" evidence="11">
    <location>
        <begin position="116"/>
        <end position="226"/>
    </location>
</feature>
<reference evidence="13" key="1">
    <citation type="journal article" date="2018" name="Algal Res.">
        <title>Characterization of plant carbon substrate utilization by Auxenochlorella protothecoides.</title>
        <authorList>
            <person name="Vogler B.W."/>
            <person name="Starkenburg S.R."/>
            <person name="Sudasinghe N."/>
            <person name="Schambach J.Y."/>
            <person name="Rollin J.A."/>
            <person name="Pattathil S."/>
            <person name="Barry A.N."/>
        </authorList>
    </citation>
    <scope>NUCLEOTIDE SEQUENCE [LARGE SCALE GENOMIC DNA]</scope>
    <source>
        <strain evidence="13">UTEX 25</strain>
    </source>
</reference>
<dbReference type="FunFam" id="1.10.287.990:FF:000001">
    <property type="entry name" value="Superoxide dismutase"/>
    <property type="match status" value="2"/>
</dbReference>
<evidence type="ECO:0000256" key="9">
    <source>
        <dbReference type="ARBA" id="ARBA00049204"/>
    </source>
</evidence>
<protein>
    <recommendedName>
        <fullName evidence="5">superoxide dismutase</fullName>
        <ecNumber evidence="5">1.15.1.1</ecNumber>
    </recommendedName>
</protein>
<accession>A0A3M7KZW0</accession>
<dbReference type="AlphaFoldDB" id="A0A3M7KZW0"/>
<comment type="subcellular location">
    <subcellularLocation>
        <location evidence="3">Mitochondrion matrix</location>
    </subcellularLocation>
</comment>
<gene>
    <name evidence="12" type="ORF">APUTEX25_003573</name>
</gene>
<dbReference type="InterPro" id="IPR050265">
    <property type="entry name" value="Fe/Mn_Superoxide_Dismutase"/>
</dbReference>
<dbReference type="Pfam" id="PF02777">
    <property type="entry name" value="Sod_Fe_C"/>
    <property type="match status" value="2"/>
</dbReference>
<dbReference type="Gene3D" id="3.55.40.20">
    <property type="entry name" value="Iron/manganese superoxide dismutase, C-terminal domain"/>
    <property type="match status" value="2"/>
</dbReference>
<evidence type="ECO:0000259" key="10">
    <source>
        <dbReference type="Pfam" id="PF00081"/>
    </source>
</evidence>
<dbReference type="InterPro" id="IPR036314">
    <property type="entry name" value="SOD_C_sf"/>
</dbReference>
<evidence type="ECO:0000256" key="3">
    <source>
        <dbReference type="ARBA" id="ARBA00004305"/>
    </source>
</evidence>
<keyword evidence="8" id="KW-0464">Manganese</keyword>
<comment type="function">
    <text evidence="2">Destroys superoxide anion radicals which are normally produced within the cells and which are toxic to biological systems.</text>
</comment>
<dbReference type="InterPro" id="IPR019833">
    <property type="entry name" value="Mn/Fe_SOD_BS"/>
</dbReference>
<evidence type="ECO:0000256" key="2">
    <source>
        <dbReference type="ARBA" id="ARBA00002170"/>
    </source>
</evidence>
<dbReference type="SUPFAM" id="SSF46609">
    <property type="entry name" value="Fe,Mn superoxide dismutase (SOD), N-terminal domain"/>
    <property type="match status" value="2"/>
</dbReference>
<sequence length="483" mass="53066">APCDARVPSRDLLAFHGRSLLEFENITLPELPYEYSALEPVISAEIMELHHDKHHRAFLAGFNTAVAGLIAAQDSNNVASIVTLTSALNFNGGGWINHNLFWPSLTPVSNYTELSGPLGEAIDETWGSFDAFKTAFNTATIGIQVRDMIVVRLIKIFQGSGWGWLAVNPATGVLSITTTANQDALQPRTGLVPLFGVDVWEHAYYLQYYNVRADYVNAIWQIINWPEDLLHNITPSFNLSPIDNSVIMLSCAASAVRSGRSTLFRGVGLRGMATGQDLKLPALPYDYDALAPVIIPEIMEIHHTKHHQAYVTGFNNALAQLKDAEAKTDPSAIVGLQSALKFNGGGHINHAIFWKSLIPPKAWPAPGREFQPPSGPLEEQIKATWGSLDTFTAKFNAAAAGVQGSGWGWLAYNPETKGLQIATTANQDPLQPTTKLIPLLGVDVWEHAYYLQYKNVRPDYLKEIWKVINWKEAGDRFAAASKA</sequence>
<comment type="caution">
    <text evidence="12">The sequence shown here is derived from an EMBL/GenBank/DDBJ whole genome shotgun (WGS) entry which is preliminary data.</text>
</comment>
<dbReference type="PROSITE" id="PS00088">
    <property type="entry name" value="SOD_MN"/>
    <property type="match status" value="2"/>
</dbReference>
<evidence type="ECO:0000256" key="7">
    <source>
        <dbReference type="ARBA" id="ARBA00023002"/>
    </source>
</evidence>
<dbReference type="FunFam" id="3.55.40.20:FF:000002">
    <property type="entry name" value="Superoxide dismutase"/>
    <property type="match status" value="1"/>
</dbReference>
<dbReference type="Proteomes" id="UP000279271">
    <property type="component" value="Unassembled WGS sequence"/>
</dbReference>
<dbReference type="InterPro" id="IPR036324">
    <property type="entry name" value="Mn/Fe_SOD_N_sf"/>
</dbReference>
<dbReference type="GO" id="GO:0005759">
    <property type="term" value="C:mitochondrial matrix"/>
    <property type="evidence" value="ECO:0007669"/>
    <property type="project" value="UniProtKB-SubCell"/>
</dbReference>